<feature type="binding site" evidence="9">
    <location>
        <position position="314"/>
    </location>
    <ligand>
        <name>ATP</name>
        <dbReference type="ChEBI" id="CHEBI:30616"/>
    </ligand>
</feature>
<feature type="binding site" evidence="9">
    <location>
        <position position="13"/>
    </location>
    <ligand>
        <name>ATP</name>
        <dbReference type="ChEBI" id="CHEBI:30616"/>
    </ligand>
</feature>
<dbReference type="GO" id="GO:0004370">
    <property type="term" value="F:glycerol kinase activity"/>
    <property type="evidence" value="ECO:0007669"/>
    <property type="project" value="UniProtKB-UniRule"/>
</dbReference>
<dbReference type="EMBL" id="VBOY01000048">
    <property type="protein sequence ID" value="TMQ67120.1"/>
    <property type="molecule type" value="Genomic_DNA"/>
</dbReference>
<dbReference type="PROSITE" id="PS00445">
    <property type="entry name" value="FGGY_KINASES_2"/>
    <property type="match status" value="1"/>
</dbReference>
<feature type="binding site" evidence="9">
    <location>
        <position position="411"/>
    </location>
    <ligand>
        <name>ADP</name>
        <dbReference type="ChEBI" id="CHEBI:456216"/>
    </ligand>
</feature>
<evidence type="ECO:0000256" key="5">
    <source>
        <dbReference type="ARBA" id="ARBA00022777"/>
    </source>
</evidence>
<feature type="binding site" evidence="9">
    <location>
        <position position="14"/>
    </location>
    <ligand>
        <name>ATP</name>
        <dbReference type="ChEBI" id="CHEBI:30616"/>
    </ligand>
</feature>
<feature type="binding site" evidence="9">
    <location>
        <position position="84"/>
    </location>
    <ligand>
        <name>sn-glycerol 3-phosphate</name>
        <dbReference type="ChEBI" id="CHEBI:57597"/>
    </ligand>
</feature>
<dbReference type="Pfam" id="PF02782">
    <property type="entry name" value="FGGY_C"/>
    <property type="match status" value="1"/>
</dbReference>
<dbReference type="CDD" id="cd07786">
    <property type="entry name" value="FGGY_EcGK_like"/>
    <property type="match status" value="1"/>
</dbReference>
<dbReference type="UniPathway" id="UPA00618">
    <property type="reaction ID" value="UER00672"/>
</dbReference>
<dbReference type="InterPro" id="IPR000577">
    <property type="entry name" value="Carb_kinase_FGGY"/>
</dbReference>
<evidence type="ECO:0000313" key="13">
    <source>
        <dbReference type="EMBL" id="TMQ67120.1"/>
    </source>
</evidence>
<feature type="domain" description="Carbohydrate kinase FGGY N-terminal" evidence="11">
    <location>
        <begin position="6"/>
        <end position="252"/>
    </location>
</feature>
<feature type="binding site" evidence="9">
    <location>
        <position position="310"/>
    </location>
    <ligand>
        <name>ADP</name>
        <dbReference type="ChEBI" id="CHEBI:456216"/>
    </ligand>
</feature>
<comment type="activity regulation">
    <text evidence="9">Inhibited by fructose 1,6-bisphosphate (FBP).</text>
</comment>
<dbReference type="Pfam" id="PF00370">
    <property type="entry name" value="FGGY_N"/>
    <property type="match status" value="1"/>
</dbReference>
<dbReference type="SUPFAM" id="SSF53067">
    <property type="entry name" value="Actin-like ATPase domain"/>
    <property type="match status" value="2"/>
</dbReference>
<keyword evidence="3 9" id="KW-0808">Transferase</keyword>
<evidence type="ECO:0000256" key="7">
    <source>
        <dbReference type="ARBA" id="ARBA00022840"/>
    </source>
</evidence>
<dbReference type="HAMAP" id="MF_00186">
    <property type="entry name" value="Glycerol_kin"/>
    <property type="match status" value="1"/>
</dbReference>
<dbReference type="PROSITE" id="PS00933">
    <property type="entry name" value="FGGY_KINASES_1"/>
    <property type="match status" value="1"/>
</dbReference>
<comment type="function">
    <text evidence="9">Key enzyme in the regulation of glycerol uptake and metabolism. Catalyzes the phosphorylation of glycerol to yield sn-glycerol 3-phosphate.</text>
</comment>
<evidence type="ECO:0000256" key="8">
    <source>
        <dbReference type="ARBA" id="ARBA00052101"/>
    </source>
</evidence>
<evidence type="ECO:0000313" key="14">
    <source>
        <dbReference type="Proteomes" id="UP000316609"/>
    </source>
</evidence>
<feature type="binding site" evidence="9">
    <location>
        <position position="13"/>
    </location>
    <ligand>
        <name>sn-glycerol 3-phosphate</name>
        <dbReference type="ChEBI" id="CHEBI:57597"/>
    </ligand>
</feature>
<evidence type="ECO:0000256" key="3">
    <source>
        <dbReference type="ARBA" id="ARBA00022679"/>
    </source>
</evidence>
<evidence type="ECO:0000259" key="12">
    <source>
        <dbReference type="Pfam" id="PF02782"/>
    </source>
</evidence>
<dbReference type="Proteomes" id="UP000316609">
    <property type="component" value="Unassembled WGS sequence"/>
</dbReference>
<dbReference type="GO" id="GO:0019563">
    <property type="term" value="P:glycerol catabolic process"/>
    <property type="evidence" value="ECO:0007669"/>
    <property type="project" value="UniProtKB-UniRule"/>
</dbReference>
<comment type="pathway">
    <text evidence="1 9">Polyol metabolism; glycerol degradation via glycerol kinase pathway; sn-glycerol 3-phosphate from glycerol: step 1/1.</text>
</comment>
<feature type="binding site" evidence="9">
    <location>
        <position position="245"/>
    </location>
    <ligand>
        <name>glycerol</name>
        <dbReference type="ChEBI" id="CHEBI:17754"/>
    </ligand>
</feature>
<dbReference type="InterPro" id="IPR018484">
    <property type="entry name" value="FGGY_N"/>
</dbReference>
<dbReference type="InterPro" id="IPR018483">
    <property type="entry name" value="Carb_kinase_FGGY_CS"/>
</dbReference>
<feature type="binding site" evidence="9">
    <location>
        <position position="415"/>
    </location>
    <ligand>
        <name>ADP</name>
        <dbReference type="ChEBI" id="CHEBI:456216"/>
    </ligand>
</feature>
<keyword evidence="6 9" id="KW-0319">Glycerol metabolism</keyword>
<dbReference type="PIRSF" id="PIRSF000538">
    <property type="entry name" value="GlpK"/>
    <property type="match status" value="1"/>
</dbReference>
<feature type="binding site" evidence="9">
    <location>
        <position position="135"/>
    </location>
    <ligand>
        <name>sn-glycerol 3-phosphate</name>
        <dbReference type="ChEBI" id="CHEBI:57597"/>
    </ligand>
</feature>
<dbReference type="InterPro" id="IPR018485">
    <property type="entry name" value="FGGY_C"/>
</dbReference>
<evidence type="ECO:0000256" key="10">
    <source>
        <dbReference type="RuleBase" id="RU003733"/>
    </source>
</evidence>
<feature type="binding site" evidence="9">
    <location>
        <position position="267"/>
    </location>
    <ligand>
        <name>ATP</name>
        <dbReference type="ChEBI" id="CHEBI:30616"/>
    </ligand>
</feature>
<comment type="similarity">
    <text evidence="2 9 10">Belongs to the FGGY kinase family.</text>
</comment>
<feature type="binding site" evidence="9">
    <location>
        <position position="267"/>
    </location>
    <ligand>
        <name>ADP</name>
        <dbReference type="ChEBI" id="CHEBI:456216"/>
    </ligand>
</feature>
<dbReference type="GO" id="GO:0005524">
    <property type="term" value="F:ATP binding"/>
    <property type="evidence" value="ECO:0007669"/>
    <property type="project" value="UniProtKB-UniRule"/>
</dbReference>
<evidence type="ECO:0000256" key="4">
    <source>
        <dbReference type="ARBA" id="ARBA00022741"/>
    </source>
</evidence>
<dbReference type="GO" id="GO:0006072">
    <property type="term" value="P:glycerol-3-phosphate metabolic process"/>
    <property type="evidence" value="ECO:0007669"/>
    <property type="project" value="InterPro"/>
</dbReference>
<feature type="binding site" evidence="9">
    <location>
        <position position="83"/>
    </location>
    <ligand>
        <name>sn-glycerol 3-phosphate</name>
        <dbReference type="ChEBI" id="CHEBI:57597"/>
    </ligand>
</feature>
<evidence type="ECO:0000259" key="11">
    <source>
        <dbReference type="Pfam" id="PF00370"/>
    </source>
</evidence>
<comment type="catalytic activity">
    <reaction evidence="8 9">
        <text>glycerol + ATP = sn-glycerol 3-phosphate + ADP + H(+)</text>
        <dbReference type="Rhea" id="RHEA:21644"/>
        <dbReference type="ChEBI" id="CHEBI:15378"/>
        <dbReference type="ChEBI" id="CHEBI:17754"/>
        <dbReference type="ChEBI" id="CHEBI:30616"/>
        <dbReference type="ChEBI" id="CHEBI:57597"/>
        <dbReference type="ChEBI" id="CHEBI:456216"/>
        <dbReference type="EC" id="2.7.1.30"/>
    </reaction>
</comment>
<accession>A0A538TU12</accession>
<protein>
    <recommendedName>
        <fullName evidence="9">Glycerol kinase</fullName>
        <ecNumber evidence="9">2.7.1.30</ecNumber>
    </recommendedName>
    <alternativeName>
        <fullName evidence="9">ATP:glycerol 3-phosphotransferase</fullName>
    </alternativeName>
    <alternativeName>
        <fullName evidence="9">Glycerokinase</fullName>
        <shortName evidence="9">GK</shortName>
    </alternativeName>
</protein>
<dbReference type="FunFam" id="3.30.420.40:FF:000007">
    <property type="entry name" value="Glycerol kinase"/>
    <property type="match status" value="1"/>
</dbReference>
<keyword evidence="7 9" id="KW-0067">ATP-binding</keyword>
<dbReference type="AlphaFoldDB" id="A0A538TU12"/>
<feature type="domain" description="Carbohydrate kinase FGGY C-terminal" evidence="12">
    <location>
        <begin position="263"/>
        <end position="448"/>
    </location>
</feature>
<organism evidence="13 14">
    <name type="scientific">Eiseniibacteriota bacterium</name>
    <dbReference type="NCBI Taxonomy" id="2212470"/>
    <lineage>
        <taxon>Bacteria</taxon>
        <taxon>Candidatus Eiseniibacteriota</taxon>
    </lineage>
</organism>
<dbReference type="PANTHER" id="PTHR10196">
    <property type="entry name" value="SUGAR KINASE"/>
    <property type="match status" value="1"/>
</dbReference>
<dbReference type="FunFam" id="3.30.420.40:FF:000008">
    <property type="entry name" value="Glycerol kinase"/>
    <property type="match status" value="1"/>
</dbReference>
<evidence type="ECO:0000256" key="9">
    <source>
        <dbReference type="HAMAP-Rule" id="MF_00186"/>
    </source>
</evidence>
<feature type="binding site" evidence="9">
    <location>
        <position position="135"/>
    </location>
    <ligand>
        <name>glycerol</name>
        <dbReference type="ChEBI" id="CHEBI:17754"/>
    </ligand>
</feature>
<dbReference type="NCBIfam" id="TIGR01311">
    <property type="entry name" value="glycerol_kin"/>
    <property type="match status" value="1"/>
</dbReference>
<feature type="binding site" evidence="9">
    <location>
        <position position="411"/>
    </location>
    <ligand>
        <name>ATP</name>
        <dbReference type="ChEBI" id="CHEBI:30616"/>
    </ligand>
</feature>
<feature type="binding site" evidence="9">
    <location>
        <position position="310"/>
    </location>
    <ligand>
        <name>ATP</name>
        <dbReference type="ChEBI" id="CHEBI:30616"/>
    </ligand>
</feature>
<dbReference type="Gene3D" id="3.30.420.40">
    <property type="match status" value="2"/>
</dbReference>
<dbReference type="InterPro" id="IPR005999">
    <property type="entry name" value="Glycerol_kin"/>
</dbReference>
<comment type="caution">
    <text evidence="13">The sequence shown here is derived from an EMBL/GenBank/DDBJ whole genome shotgun (WGS) entry which is preliminary data.</text>
</comment>
<evidence type="ECO:0000256" key="2">
    <source>
        <dbReference type="ARBA" id="ARBA00009156"/>
    </source>
</evidence>
<feature type="binding site" evidence="9">
    <location>
        <position position="246"/>
    </location>
    <ligand>
        <name>glycerol</name>
        <dbReference type="ChEBI" id="CHEBI:17754"/>
    </ligand>
</feature>
<feature type="binding site" evidence="9">
    <location>
        <position position="84"/>
    </location>
    <ligand>
        <name>glycerol</name>
        <dbReference type="ChEBI" id="CHEBI:17754"/>
    </ligand>
</feature>
<comment type="caution">
    <text evidence="9">Lacks conserved residue(s) required for the propagation of feature annotation.</text>
</comment>
<dbReference type="PANTHER" id="PTHR10196:SF69">
    <property type="entry name" value="GLYCEROL KINASE"/>
    <property type="match status" value="1"/>
</dbReference>
<feature type="binding site" evidence="9">
    <location>
        <position position="245"/>
    </location>
    <ligand>
        <name>sn-glycerol 3-phosphate</name>
        <dbReference type="ChEBI" id="CHEBI:57597"/>
    </ligand>
</feature>
<feature type="binding site" evidence="9">
    <location>
        <position position="13"/>
    </location>
    <ligand>
        <name>ADP</name>
        <dbReference type="ChEBI" id="CHEBI:456216"/>
    </ligand>
</feature>
<evidence type="ECO:0000256" key="1">
    <source>
        <dbReference type="ARBA" id="ARBA00005190"/>
    </source>
</evidence>
<dbReference type="EC" id="2.7.1.30" evidence="9"/>
<reference evidence="13 14" key="1">
    <citation type="journal article" date="2019" name="Nat. Microbiol.">
        <title>Mediterranean grassland soil C-N compound turnover is dependent on rainfall and depth, and is mediated by genomically divergent microorganisms.</title>
        <authorList>
            <person name="Diamond S."/>
            <person name="Andeer P.F."/>
            <person name="Li Z."/>
            <person name="Crits-Christoph A."/>
            <person name="Burstein D."/>
            <person name="Anantharaman K."/>
            <person name="Lane K.R."/>
            <person name="Thomas B.C."/>
            <person name="Pan C."/>
            <person name="Northen T.R."/>
            <person name="Banfield J.F."/>
        </authorList>
    </citation>
    <scope>NUCLEOTIDE SEQUENCE [LARGE SCALE GENOMIC DNA]</scope>
    <source>
        <strain evidence="13">WS_8</strain>
    </source>
</reference>
<dbReference type="InterPro" id="IPR043129">
    <property type="entry name" value="ATPase_NBD"/>
</dbReference>
<sequence>MRVGFVLAIDQGTTGSTALVLDARGAVRGRGYAELPQHFPRPGWVEHDGDEIWRSVVMAIRRALAKARVPAHRLAAIGITNQRETTLIWERASGRPLARAIVWQDRRTTDACAALAKRGLEREVRRRTGLRLDPYFSATKLTWLLRHHPEIALLARRGRAAFGTMDSWLLWRLTGGAVHATDPTNASRTLLYHIGRRTWDEWLLDLFGVPAALLPSVLPSSGRFGVTHAVPGLPDGIPIAGVAGDQQAALFGQGCVRRGQSKNTYGTGCFLLLNTGDRPRASRAGLLTTLACGPRGEPAYALEGSIFIAGAALQWLRDGLGLLETAAESETLARQVPDAGGVVLVPAFVGLGAPYWRPGVRGALLGLTRGTRRAHVARAALESLAFQTRDVIEAMARDAGQRIRTLRVDGGAAANDFLMQYQADLLGMPVERPRVLETTALGAGLLAGLGVGFWASHQDLAGARRVGRVFRPRHGRSWREGEYRRWNDAVAVLLATGKA</sequence>
<proteinExistence type="inferred from homology"/>
<evidence type="ECO:0000256" key="6">
    <source>
        <dbReference type="ARBA" id="ARBA00022798"/>
    </source>
</evidence>
<keyword evidence="5 9" id="KW-0418">Kinase</keyword>
<gene>
    <name evidence="9 13" type="primary">glpK</name>
    <name evidence="13" type="ORF">E6K78_05570</name>
</gene>
<dbReference type="GO" id="GO:0005829">
    <property type="term" value="C:cytosol"/>
    <property type="evidence" value="ECO:0007669"/>
    <property type="project" value="TreeGrafter"/>
</dbReference>
<dbReference type="NCBIfam" id="NF000756">
    <property type="entry name" value="PRK00047.1"/>
    <property type="match status" value="1"/>
</dbReference>
<feature type="binding site" evidence="9">
    <location>
        <position position="83"/>
    </location>
    <ligand>
        <name>glycerol</name>
        <dbReference type="ChEBI" id="CHEBI:17754"/>
    </ligand>
</feature>
<keyword evidence="4 9" id="KW-0547">Nucleotide-binding</keyword>
<name>A0A538TU12_UNCEI</name>